<dbReference type="GO" id="GO:0004519">
    <property type="term" value="F:endonuclease activity"/>
    <property type="evidence" value="ECO:0007669"/>
    <property type="project" value="UniProtKB-KW"/>
</dbReference>
<dbReference type="KEGG" id="slf:JEQ17_49080"/>
<dbReference type="GO" id="GO:0004527">
    <property type="term" value="F:exonuclease activity"/>
    <property type="evidence" value="ECO:0007669"/>
    <property type="project" value="UniProtKB-KW"/>
</dbReference>
<protein>
    <submittedName>
        <fullName evidence="1">Endonuclease/exonuclease/phosphatase family protein</fullName>
    </submittedName>
</protein>
<keyword evidence="1" id="KW-0540">Nuclease</keyword>
<reference evidence="1 2" key="1">
    <citation type="submission" date="2020-12" db="EMBL/GenBank/DDBJ databases">
        <title>A novel species.</title>
        <authorList>
            <person name="Li K."/>
        </authorList>
    </citation>
    <scope>NUCLEOTIDE SEQUENCE [LARGE SCALE GENOMIC DNA]</scope>
    <source>
        <strain evidence="1 2">ZYC-3</strain>
        <plasmid evidence="1 2">unnamed1</plasmid>
    </source>
</reference>
<dbReference type="RefSeq" id="WP_200402246.1">
    <property type="nucleotide sequence ID" value="NZ_CP066832.1"/>
</dbReference>
<dbReference type="Gene3D" id="3.60.10.10">
    <property type="entry name" value="Endonuclease/exonuclease/phosphatase"/>
    <property type="match status" value="1"/>
</dbReference>
<organism evidence="1 2">
    <name type="scientific">Streptomyces liliifuscus</name>
    <dbReference type="NCBI Taxonomy" id="2797636"/>
    <lineage>
        <taxon>Bacteria</taxon>
        <taxon>Bacillati</taxon>
        <taxon>Actinomycetota</taxon>
        <taxon>Actinomycetes</taxon>
        <taxon>Kitasatosporales</taxon>
        <taxon>Streptomycetaceae</taxon>
        <taxon>Streptomyces</taxon>
    </lineage>
</organism>
<gene>
    <name evidence="1" type="ORF">JEQ17_49080</name>
</gene>
<keyword evidence="2" id="KW-1185">Reference proteome</keyword>
<name>A0A7T7RI70_9ACTN</name>
<sequence>MLINAAICNFENNGGGDRDLWQRMHDRLASLDLHLLLRQEMWGAHDNGNALADAAEAVLGMVGSIGRECCTAIYHEPKLFIPVSEYPNTGPVWALPPTVCSFQLAGTAPDATPLIVGSYHLNYCSTTTRLAEAEWLTKWNDKWVKDGDRYVHYPALLGGDNNSYPAVGTPGDPALPVLEEIRDEPHQAHRSYLGPDGVRRMDDRPDDTLRTAGLQDVARHLVAATGDTSAVAPTVDACDTHGPDARIDRIYASQQLLPAVREVEVVDMKGLSDHHTVVVRLDRDTLTEILNHPLIRAA</sequence>
<evidence type="ECO:0000313" key="1">
    <source>
        <dbReference type="EMBL" id="QQM47520.1"/>
    </source>
</evidence>
<dbReference type="AlphaFoldDB" id="A0A7T7RI70"/>
<accession>A0A7T7RI70</accession>
<dbReference type="InterPro" id="IPR036691">
    <property type="entry name" value="Endo/exonu/phosph_ase_sf"/>
</dbReference>
<dbReference type="EMBL" id="CP066832">
    <property type="protein sequence ID" value="QQM47520.1"/>
    <property type="molecule type" value="Genomic_DNA"/>
</dbReference>
<dbReference type="SUPFAM" id="SSF56219">
    <property type="entry name" value="DNase I-like"/>
    <property type="match status" value="1"/>
</dbReference>
<keyword evidence="1" id="KW-0614">Plasmid</keyword>
<keyword evidence="1" id="KW-0269">Exonuclease</keyword>
<keyword evidence="1" id="KW-0255">Endonuclease</keyword>
<dbReference type="Proteomes" id="UP000595636">
    <property type="component" value="Plasmid unnamed1"/>
</dbReference>
<geneLocation type="plasmid" evidence="1 2">
    <name>unnamed1</name>
</geneLocation>
<proteinExistence type="predicted"/>
<evidence type="ECO:0000313" key="2">
    <source>
        <dbReference type="Proteomes" id="UP000595636"/>
    </source>
</evidence>
<keyword evidence="1" id="KW-0378">Hydrolase</keyword>